<feature type="transmembrane region" description="Helical" evidence="1">
    <location>
        <begin position="287"/>
        <end position="306"/>
    </location>
</feature>
<protein>
    <recommendedName>
        <fullName evidence="4">NnrS family protein</fullName>
    </recommendedName>
</protein>
<keyword evidence="1" id="KW-1133">Transmembrane helix</keyword>
<keyword evidence="3" id="KW-1185">Reference proteome</keyword>
<evidence type="ECO:0000313" key="2">
    <source>
        <dbReference type="EMBL" id="MBS9524483.1"/>
    </source>
</evidence>
<evidence type="ECO:0000313" key="3">
    <source>
        <dbReference type="Proteomes" id="UP001319104"/>
    </source>
</evidence>
<feature type="transmembrane region" description="Helical" evidence="1">
    <location>
        <begin position="164"/>
        <end position="182"/>
    </location>
</feature>
<sequence>MGKMLKPQWLLPLILVGLVMGIVGGWTRLGWSGFPNVNSAINHGLLMTGCFMGTLISLERAIVLPSKNWLAVPLLGVLATIAILAGQQTGLVVILYLQASRYKLVEQWILCLGAIGWLIGNLLVIKTEFVPAATTWWIGFILFTIVGERLEFGKFLPNPPWSKYLLYALLILFFLGLLIPFHEGGNLLQGWVAFLVGLWLIKFDMAKNSIKKAGFHQYVGIGLMVGYSWLGVFGVSLLLLEEHPLFYDIFLHTYFLGFAFSMIWAHAPVILPAVFKKPETIYHPVLWWGWSFFQITLLGRMLAALLKYPEVRQSLGIINGWIVLGMFVLMAGIMVWKLYFKALPQNSAQKVV</sequence>
<feature type="transmembrane region" description="Helical" evidence="1">
    <location>
        <begin position="108"/>
        <end position="127"/>
    </location>
</feature>
<proteinExistence type="predicted"/>
<name>A0AAP2G5F7_9BACT</name>
<evidence type="ECO:0000256" key="1">
    <source>
        <dbReference type="SAM" id="Phobius"/>
    </source>
</evidence>
<reference evidence="2 3" key="1">
    <citation type="submission" date="2021-05" db="EMBL/GenBank/DDBJ databases">
        <authorList>
            <person name="Zhang Z.D."/>
            <person name="Osman G."/>
        </authorList>
    </citation>
    <scope>NUCLEOTIDE SEQUENCE [LARGE SCALE GENOMIC DNA]</scope>
    <source>
        <strain evidence="2 3">KCTC 32217</strain>
    </source>
</reference>
<feature type="transmembrane region" description="Helical" evidence="1">
    <location>
        <begin position="43"/>
        <end position="63"/>
    </location>
</feature>
<dbReference type="AlphaFoldDB" id="A0AAP2G5F7"/>
<accession>A0AAP2G5F7</accession>
<feature type="transmembrane region" description="Helical" evidence="1">
    <location>
        <begin position="133"/>
        <end position="152"/>
    </location>
</feature>
<feature type="transmembrane region" description="Helical" evidence="1">
    <location>
        <begin position="252"/>
        <end position="275"/>
    </location>
</feature>
<feature type="transmembrane region" description="Helical" evidence="1">
    <location>
        <begin position="218"/>
        <end position="240"/>
    </location>
</feature>
<dbReference type="EMBL" id="JAHCMY010000005">
    <property type="protein sequence ID" value="MBS9524483.1"/>
    <property type="molecule type" value="Genomic_DNA"/>
</dbReference>
<dbReference type="RefSeq" id="WP_213945342.1">
    <property type="nucleotide sequence ID" value="NZ_JAHCMY010000005.1"/>
</dbReference>
<feature type="transmembrane region" description="Helical" evidence="1">
    <location>
        <begin position="12"/>
        <end position="31"/>
    </location>
</feature>
<keyword evidence="1" id="KW-0472">Membrane</keyword>
<organism evidence="2 3">
    <name type="scientific">Litoribacter ruber</name>
    <dbReference type="NCBI Taxonomy" id="702568"/>
    <lineage>
        <taxon>Bacteria</taxon>
        <taxon>Pseudomonadati</taxon>
        <taxon>Bacteroidota</taxon>
        <taxon>Cytophagia</taxon>
        <taxon>Cytophagales</taxon>
        <taxon>Cyclobacteriaceae</taxon>
        <taxon>Litoribacter</taxon>
    </lineage>
</organism>
<feature type="transmembrane region" description="Helical" evidence="1">
    <location>
        <begin position="69"/>
        <end position="96"/>
    </location>
</feature>
<gene>
    <name evidence="2" type="ORF">KI659_10695</name>
</gene>
<keyword evidence="1" id="KW-0812">Transmembrane</keyword>
<comment type="caution">
    <text evidence="2">The sequence shown here is derived from an EMBL/GenBank/DDBJ whole genome shotgun (WGS) entry which is preliminary data.</text>
</comment>
<feature type="transmembrane region" description="Helical" evidence="1">
    <location>
        <begin position="188"/>
        <end position="206"/>
    </location>
</feature>
<dbReference type="Proteomes" id="UP001319104">
    <property type="component" value="Unassembled WGS sequence"/>
</dbReference>
<feature type="transmembrane region" description="Helical" evidence="1">
    <location>
        <begin position="318"/>
        <end position="340"/>
    </location>
</feature>
<evidence type="ECO:0008006" key="4">
    <source>
        <dbReference type="Google" id="ProtNLM"/>
    </source>
</evidence>